<accession>A0A409X836</accession>
<proteinExistence type="predicted"/>
<dbReference type="EMBL" id="NHYD01002410">
    <property type="protein sequence ID" value="PPQ86900.1"/>
    <property type="molecule type" value="Genomic_DNA"/>
</dbReference>
<protein>
    <submittedName>
        <fullName evidence="2">Uncharacterized protein</fullName>
    </submittedName>
</protein>
<sequence>MHWGLAADTDGERSLRRASRPPRASSLELDLKGEGGGEGTQGMSAGSGYNVSLSRRQAEEKEELRRRKS</sequence>
<feature type="compositionally biased region" description="Basic and acidic residues" evidence="1">
    <location>
        <begin position="56"/>
        <end position="69"/>
    </location>
</feature>
<evidence type="ECO:0000313" key="2">
    <source>
        <dbReference type="EMBL" id="PPQ86900.1"/>
    </source>
</evidence>
<keyword evidence="3" id="KW-1185">Reference proteome</keyword>
<dbReference type="Proteomes" id="UP000283269">
    <property type="component" value="Unassembled WGS sequence"/>
</dbReference>
<feature type="region of interest" description="Disordered" evidence="1">
    <location>
        <begin position="1"/>
        <end position="69"/>
    </location>
</feature>
<organism evidence="2 3">
    <name type="scientific">Psilocybe cyanescens</name>
    <dbReference type="NCBI Taxonomy" id="93625"/>
    <lineage>
        <taxon>Eukaryota</taxon>
        <taxon>Fungi</taxon>
        <taxon>Dikarya</taxon>
        <taxon>Basidiomycota</taxon>
        <taxon>Agaricomycotina</taxon>
        <taxon>Agaricomycetes</taxon>
        <taxon>Agaricomycetidae</taxon>
        <taxon>Agaricales</taxon>
        <taxon>Agaricineae</taxon>
        <taxon>Strophariaceae</taxon>
        <taxon>Psilocybe</taxon>
    </lineage>
</organism>
<evidence type="ECO:0000256" key="1">
    <source>
        <dbReference type="SAM" id="MobiDB-lite"/>
    </source>
</evidence>
<reference evidence="2 3" key="1">
    <citation type="journal article" date="2018" name="Evol. Lett.">
        <title>Horizontal gene cluster transfer increased hallucinogenic mushroom diversity.</title>
        <authorList>
            <person name="Reynolds H.T."/>
            <person name="Vijayakumar V."/>
            <person name="Gluck-Thaler E."/>
            <person name="Korotkin H.B."/>
            <person name="Matheny P.B."/>
            <person name="Slot J.C."/>
        </authorList>
    </citation>
    <scope>NUCLEOTIDE SEQUENCE [LARGE SCALE GENOMIC DNA]</scope>
    <source>
        <strain evidence="2 3">2631</strain>
    </source>
</reference>
<dbReference type="InParanoid" id="A0A409X836"/>
<evidence type="ECO:0000313" key="3">
    <source>
        <dbReference type="Proteomes" id="UP000283269"/>
    </source>
</evidence>
<name>A0A409X836_PSICY</name>
<gene>
    <name evidence="2" type="ORF">CVT25_012541</name>
</gene>
<dbReference type="AlphaFoldDB" id="A0A409X836"/>
<comment type="caution">
    <text evidence="2">The sequence shown here is derived from an EMBL/GenBank/DDBJ whole genome shotgun (WGS) entry which is preliminary data.</text>
</comment>